<gene>
    <name evidence="3" type="ORF">VSX56_13670</name>
</gene>
<protein>
    <submittedName>
        <fullName evidence="3">DUF4062 domain-containing protein</fullName>
    </submittedName>
</protein>
<sequence>MDSFNIFLSSVFGGMEEERDLFTRFVLPRVRMACEERGVRCNAIDLRWGVDSDLIPEASIVEHCLEQMDRAVPVFIGLVSKRYGSLLPLKGEKSLSATHHEFRHALAADRERLFFVKTTSEAQAAQQSHDGLRQMLTEIPAAERFDYSDSGELYSKAVAQLITVLERHYPLELPAQPLVQSAYRQNEAQRVHLSRIEGLEPGSARSPLGYNMMQIVDQADKALPLGRGMALIECQTSADAELIGAAMVENLARSDALLFHHQHRLFGELSGARAMRRLLAFLAKACGWPPQDPMEMGDARVRVMVSLLLRELETEGRVLRVILVRPNPVDLLEQSTPLLISPAVRFFVLTSPEEIAPFPERQHVLTLPPQKPEMSAKIIATIVAQSGKGVAMNERLLTALTQSPVSASLSGSALLAWTLVSWGDLKPEAMSQNDWLASKVAQISQLTSPDEVFGDLLRGASVAISGIMPEFAIMAELVLDVLRVVDTPLELSEVTAIAAALATERGISIDATRLDLAMTLLDGLGGVVSGQGLAYRLLFPEVWPMPEDASEIHRLVVMALLTRSPDARRASLAGRSALDHRPPELRRRLAMTPGYLAAMSPSLATAVAAELPEFVEDLQALIDRSPDLTISAPRCQDALAVIAGLALHEQEACMALARSLADHPRGPLFESGSAEAEAAHAALSTALRADSAGLRQGFSALLRGKGDTKLFTLLDEQRQAEIDQLGLSGEKGDKAPQRDEDFRRNFYQLRPKVLSMQEPLRTQKLLSDLVSVFAVAPFSQECVTASLDLSQSMLDQLGRRQGAEQIALSLCLFACLAAIGLEETSFANQQAADLQRIEDLGLNLSDKTVLRLAPGSMMLETVDKVLTQLHHAARSPACDRQFRIAALESLVDLLAQSDRRDEMRRVVTTSNLSPDELAHFENNWAASHFPANERLSPKDLLMESAILLRRFLPYVQ</sequence>
<dbReference type="PANTHER" id="PTHR19860:SF40">
    <property type="entry name" value="WD40 REPEAT-CONTAINING PROTEIN"/>
    <property type="match status" value="1"/>
</dbReference>
<dbReference type="InterPro" id="IPR051191">
    <property type="entry name" value="DCAF12"/>
</dbReference>
<name>A0ABV1SJ94_9RHOB</name>
<dbReference type="EMBL" id="JAYWLC010000011">
    <property type="protein sequence ID" value="MER5172820.1"/>
    <property type="molecule type" value="Genomic_DNA"/>
</dbReference>
<organism evidence="3 4">
    <name type="scientific">Thioclava kandeliae</name>
    <dbReference type="NCBI Taxonomy" id="3070818"/>
    <lineage>
        <taxon>Bacteria</taxon>
        <taxon>Pseudomonadati</taxon>
        <taxon>Pseudomonadota</taxon>
        <taxon>Alphaproteobacteria</taxon>
        <taxon>Rhodobacterales</taxon>
        <taxon>Paracoccaceae</taxon>
        <taxon>Thioclava</taxon>
    </lineage>
</organism>
<reference evidence="3 4" key="2">
    <citation type="submission" date="2024-06" db="EMBL/GenBank/DDBJ databases">
        <title>Thioclava kandeliae sp. nov. from a rhizosphere soil sample of Kandelia candel in a mangrove.</title>
        <authorList>
            <person name="Mu T."/>
        </authorList>
    </citation>
    <scope>NUCLEOTIDE SEQUENCE [LARGE SCALE GENOMIC DNA]</scope>
    <source>
        <strain evidence="3 4">CPCC 100088</strain>
    </source>
</reference>
<accession>A0ABV1SJ94</accession>
<dbReference type="Pfam" id="PF13271">
    <property type="entry name" value="DUF4062"/>
    <property type="match status" value="1"/>
</dbReference>
<evidence type="ECO:0000313" key="4">
    <source>
        <dbReference type="Proteomes" id="UP001438953"/>
    </source>
</evidence>
<proteinExistence type="predicted"/>
<dbReference type="RefSeq" id="WP_350937875.1">
    <property type="nucleotide sequence ID" value="NZ_JAYWLC010000011.1"/>
</dbReference>
<dbReference type="InterPro" id="IPR025139">
    <property type="entry name" value="DUF4062"/>
</dbReference>
<comment type="caution">
    <text evidence="3">The sequence shown here is derived from an EMBL/GenBank/DDBJ whole genome shotgun (WGS) entry which is preliminary data.</text>
</comment>
<keyword evidence="1" id="KW-0677">Repeat</keyword>
<reference evidence="3 4" key="1">
    <citation type="submission" date="2024-01" db="EMBL/GenBank/DDBJ databases">
        <authorList>
            <person name="Deng Y."/>
            <person name="Su J."/>
        </authorList>
    </citation>
    <scope>NUCLEOTIDE SEQUENCE [LARGE SCALE GENOMIC DNA]</scope>
    <source>
        <strain evidence="3 4">CPCC 100088</strain>
    </source>
</reference>
<evidence type="ECO:0000256" key="1">
    <source>
        <dbReference type="ARBA" id="ARBA00022737"/>
    </source>
</evidence>
<dbReference type="Proteomes" id="UP001438953">
    <property type="component" value="Unassembled WGS sequence"/>
</dbReference>
<keyword evidence="4" id="KW-1185">Reference proteome</keyword>
<dbReference type="PANTHER" id="PTHR19860">
    <property type="entry name" value="DDB1- AND CUL4-ASSOCIATED FACTOR 12-RELATED"/>
    <property type="match status" value="1"/>
</dbReference>
<feature type="domain" description="DUF4062" evidence="2">
    <location>
        <begin position="6"/>
        <end position="105"/>
    </location>
</feature>
<evidence type="ECO:0000259" key="2">
    <source>
        <dbReference type="Pfam" id="PF13271"/>
    </source>
</evidence>
<evidence type="ECO:0000313" key="3">
    <source>
        <dbReference type="EMBL" id="MER5172820.1"/>
    </source>
</evidence>